<dbReference type="Proteomes" id="UP001299265">
    <property type="component" value="Unassembled WGS sequence"/>
</dbReference>
<organism evidence="3 4">
    <name type="scientific">Lientehia hominis</name>
    <dbReference type="NCBI Taxonomy" id="2897778"/>
    <lineage>
        <taxon>Bacteria</taxon>
        <taxon>Bacillati</taxon>
        <taxon>Bacillota</taxon>
        <taxon>Clostridia</taxon>
        <taxon>Lachnospirales</taxon>
        <taxon>Lachnospiraceae</taxon>
        <taxon>Lientehia</taxon>
    </lineage>
</organism>
<comment type="caution">
    <text evidence="3">The sequence shown here is derived from an EMBL/GenBank/DDBJ whole genome shotgun (WGS) entry which is preliminary data.</text>
</comment>
<evidence type="ECO:0000313" key="4">
    <source>
        <dbReference type="Proteomes" id="UP001299265"/>
    </source>
</evidence>
<feature type="region of interest" description="Disordered" evidence="1">
    <location>
        <begin position="61"/>
        <end position="88"/>
    </location>
</feature>
<protein>
    <submittedName>
        <fullName evidence="3">Uncharacterized protein</fullName>
    </submittedName>
</protein>
<accession>A0AAP2RJH8</accession>
<keyword evidence="2" id="KW-0732">Signal</keyword>
<name>A0AAP2RJH8_9FIRM</name>
<dbReference type="EMBL" id="JAJNOR010000005">
    <property type="protein sequence ID" value="MCD2492770.1"/>
    <property type="molecule type" value="Genomic_DNA"/>
</dbReference>
<reference evidence="3 4" key="1">
    <citation type="submission" date="2021-11" db="EMBL/GenBank/DDBJ databases">
        <title>Lacrimispora sp. nov. NSJ-141 isolated from human feces.</title>
        <authorList>
            <person name="Abdugheni R."/>
        </authorList>
    </citation>
    <scope>NUCLEOTIDE SEQUENCE [LARGE SCALE GENOMIC DNA]</scope>
    <source>
        <strain evidence="3 4">NSJ-141</strain>
    </source>
</reference>
<keyword evidence="4" id="KW-1185">Reference proteome</keyword>
<dbReference type="PROSITE" id="PS51257">
    <property type="entry name" value="PROKAR_LIPOPROTEIN"/>
    <property type="match status" value="1"/>
</dbReference>
<evidence type="ECO:0000256" key="1">
    <source>
        <dbReference type="SAM" id="MobiDB-lite"/>
    </source>
</evidence>
<dbReference type="RefSeq" id="WP_231062656.1">
    <property type="nucleotide sequence ID" value="NZ_JAJNOR010000005.1"/>
</dbReference>
<evidence type="ECO:0000256" key="2">
    <source>
        <dbReference type="SAM" id="SignalP"/>
    </source>
</evidence>
<feature type="chain" id="PRO_5042833175" evidence="2">
    <location>
        <begin position="23"/>
        <end position="141"/>
    </location>
</feature>
<evidence type="ECO:0000313" key="3">
    <source>
        <dbReference type="EMBL" id="MCD2492770.1"/>
    </source>
</evidence>
<feature type="signal peptide" evidence="2">
    <location>
        <begin position="1"/>
        <end position="22"/>
    </location>
</feature>
<gene>
    <name evidence="3" type="ORF">LQE92_09025</name>
</gene>
<feature type="compositionally biased region" description="Polar residues" evidence="1">
    <location>
        <begin position="74"/>
        <end position="88"/>
    </location>
</feature>
<sequence>MKKKFITLLVCIIIATSLISCNDSNETADSPSFAQKQVTTEASTTKATLQATTSTTTLAQTEATTTVSTKPETENTSEASNEIITTETSVQQPVEQMVWISATGSKYHNKPDCGKMNPDVSRQMSKSDAEAQGYEACKKCY</sequence>
<feature type="compositionally biased region" description="Low complexity" evidence="1">
    <location>
        <begin position="61"/>
        <end position="70"/>
    </location>
</feature>
<proteinExistence type="predicted"/>
<dbReference type="AlphaFoldDB" id="A0AAP2RJH8"/>